<accession>A0A9J6MYX2</accession>
<dbReference type="Proteomes" id="UP000677265">
    <property type="component" value="Unassembled WGS sequence"/>
</dbReference>
<protein>
    <submittedName>
        <fullName evidence="1">Uncharacterized protein</fullName>
    </submittedName>
</protein>
<sequence length="82" mass="8967">MNHVMNIMPSHTIVDINHHITDPSDPRIQHGFGHGGFHHGGYGHYGGFGAPFLTGLAAGALLSPYGYGYGYPYYGYPSGYYY</sequence>
<organism evidence="1 2">
    <name type="scientific">Neobacillus citreus</name>
    <dbReference type="NCBI Taxonomy" id="2833578"/>
    <lineage>
        <taxon>Bacteria</taxon>
        <taxon>Bacillati</taxon>
        <taxon>Bacillota</taxon>
        <taxon>Bacilli</taxon>
        <taxon>Bacillales</taxon>
        <taxon>Bacillaceae</taxon>
        <taxon>Neobacillus</taxon>
    </lineage>
</organism>
<dbReference type="EMBL" id="JAGYPE020000071">
    <property type="protein sequence ID" value="MCH6268906.1"/>
    <property type="molecule type" value="Genomic_DNA"/>
</dbReference>
<reference evidence="1 2" key="1">
    <citation type="submission" date="2022-03" db="EMBL/GenBank/DDBJ databases">
        <title>Novel Bacillus species.</title>
        <authorList>
            <person name="Liu G."/>
        </authorList>
    </citation>
    <scope>NUCLEOTIDE SEQUENCE [LARGE SCALE GENOMIC DNA]</scope>
    <source>
        <strain evidence="1 2">FJAT-50051</strain>
    </source>
</reference>
<keyword evidence="2" id="KW-1185">Reference proteome</keyword>
<proteinExistence type="predicted"/>
<name>A0A9J6MYX2_9BACI</name>
<comment type="caution">
    <text evidence="1">The sequence shown here is derived from an EMBL/GenBank/DDBJ whole genome shotgun (WGS) entry which is preliminary data.</text>
</comment>
<dbReference type="RefSeq" id="WP_241114087.1">
    <property type="nucleotide sequence ID" value="NZ_JAGYPE020000071.1"/>
</dbReference>
<dbReference type="AlphaFoldDB" id="A0A9J6MYX2"/>
<evidence type="ECO:0000313" key="2">
    <source>
        <dbReference type="Proteomes" id="UP000677265"/>
    </source>
</evidence>
<evidence type="ECO:0000313" key="1">
    <source>
        <dbReference type="EMBL" id="MCH6268906.1"/>
    </source>
</evidence>
<gene>
    <name evidence="1" type="ORF">KHB02_025590</name>
</gene>